<protein>
    <submittedName>
        <fullName evidence="4">SDR family NAD(P)-dependent oxidoreductase</fullName>
    </submittedName>
</protein>
<keyword evidence="5" id="KW-1185">Reference proteome</keyword>
<dbReference type="Pfam" id="PF00106">
    <property type="entry name" value="adh_short"/>
    <property type="match status" value="1"/>
</dbReference>
<dbReference type="SUPFAM" id="SSF51735">
    <property type="entry name" value="NAD(P)-binding Rossmann-fold domains"/>
    <property type="match status" value="1"/>
</dbReference>
<reference evidence="4 5" key="1">
    <citation type="journal article" date="2023" name="Microbiol. Resour. Announc.">
        <title>Complete Genome Sequence of Mycobacterium wuenschmanii, a novel Nontuberculous Mycobacterium Isolated from a captive population of Amazon Milk Frogs.</title>
        <authorList>
            <person name="Hicks J."/>
            <person name="Zeineldin M."/>
            <person name="Ward H."/>
            <person name="Wuenschmann A."/>
            <person name="Camp P."/>
            <person name="Farrell D."/>
            <person name="Lehman K."/>
            <person name="Thacker T."/>
            <person name="Cuthbert E."/>
        </authorList>
    </citation>
    <scope>NUCLEOTIDE SEQUENCE [LARGE SCALE GENOMIC DNA]</scope>
    <source>
        <strain evidence="4 5">Wuenschmanii</strain>
    </source>
</reference>
<dbReference type="PANTHER" id="PTHR43899:SF13">
    <property type="entry name" value="RH59310P"/>
    <property type="match status" value="1"/>
</dbReference>
<dbReference type="Proteomes" id="UP001236585">
    <property type="component" value="Chromosome"/>
</dbReference>
<evidence type="ECO:0000313" key="5">
    <source>
        <dbReference type="Proteomes" id="UP001236585"/>
    </source>
</evidence>
<dbReference type="InterPro" id="IPR036291">
    <property type="entry name" value="NAD(P)-bd_dom_sf"/>
</dbReference>
<gene>
    <name evidence="4" type="ORF">PT015_04875</name>
</gene>
<dbReference type="RefSeq" id="WP_285189189.1">
    <property type="nucleotide sequence ID" value="NZ_CP126981.1"/>
</dbReference>
<accession>A0ABY8W326</accession>
<dbReference type="InterPro" id="IPR002347">
    <property type="entry name" value="SDR_fam"/>
</dbReference>
<dbReference type="EMBL" id="CP126981">
    <property type="protein sequence ID" value="WIM88823.1"/>
    <property type="molecule type" value="Genomic_DNA"/>
</dbReference>
<comment type="similarity">
    <text evidence="1">Belongs to the short-chain dehydrogenases/reductases (SDR) family.</text>
</comment>
<organism evidence="4 5">
    <name type="scientific">Candidatus Mycobacterium wuenschmannii</name>
    <dbReference type="NCBI Taxonomy" id="3027808"/>
    <lineage>
        <taxon>Bacteria</taxon>
        <taxon>Bacillati</taxon>
        <taxon>Actinomycetota</taxon>
        <taxon>Actinomycetes</taxon>
        <taxon>Mycobacteriales</taxon>
        <taxon>Mycobacteriaceae</taxon>
        <taxon>Mycobacterium</taxon>
    </lineage>
</organism>
<dbReference type="PANTHER" id="PTHR43899">
    <property type="entry name" value="RH59310P"/>
    <property type="match status" value="1"/>
</dbReference>
<evidence type="ECO:0000256" key="3">
    <source>
        <dbReference type="SAM" id="MobiDB-lite"/>
    </source>
</evidence>
<keyword evidence="2" id="KW-0560">Oxidoreductase</keyword>
<dbReference type="InterPro" id="IPR051019">
    <property type="entry name" value="VLCFA-Steroid_DH"/>
</dbReference>
<sequence length="283" mass="29761">MIDTAKYGPWALIAGGSEGVGAEFAMLLAGAGLNLVLVARSATGLDETATRCRRHGGEIRTLQADLSDPAVCDQIAAATSGLEVGLLILVAGANTHSHEFLDGDLAEFHRVIDLNVSTPLALTQHYGRAMRQRGRGGIVVLGSLSGYLGSARHTVYGGVKAFSRIFAEGLWLELREHGVDVLELVLGVTRTPAMERIGLNFDAPGVIVTDPADVAREGLEWLGRGPVHIVSGNERIVSARSDPDRATAVLAAHRTMQRLLHAERNPDGGGGSARGAGTTPAQR</sequence>
<dbReference type="PRINTS" id="PR00081">
    <property type="entry name" value="GDHRDH"/>
</dbReference>
<dbReference type="Gene3D" id="3.40.50.720">
    <property type="entry name" value="NAD(P)-binding Rossmann-like Domain"/>
    <property type="match status" value="1"/>
</dbReference>
<evidence type="ECO:0000313" key="4">
    <source>
        <dbReference type="EMBL" id="WIM88823.1"/>
    </source>
</evidence>
<name>A0ABY8W326_9MYCO</name>
<evidence type="ECO:0000256" key="2">
    <source>
        <dbReference type="ARBA" id="ARBA00023002"/>
    </source>
</evidence>
<evidence type="ECO:0000256" key="1">
    <source>
        <dbReference type="ARBA" id="ARBA00006484"/>
    </source>
</evidence>
<feature type="region of interest" description="Disordered" evidence="3">
    <location>
        <begin position="261"/>
        <end position="283"/>
    </location>
</feature>
<proteinExistence type="inferred from homology"/>